<reference evidence="3" key="1">
    <citation type="journal article" date="2020" name="Stud. Mycol.">
        <title>101 Dothideomycetes genomes: a test case for predicting lifestyles and emergence of pathogens.</title>
        <authorList>
            <person name="Haridas S."/>
            <person name="Albert R."/>
            <person name="Binder M."/>
            <person name="Bloem J."/>
            <person name="Labutti K."/>
            <person name="Salamov A."/>
            <person name="Andreopoulos B."/>
            <person name="Baker S."/>
            <person name="Barry K."/>
            <person name="Bills G."/>
            <person name="Bluhm B."/>
            <person name="Cannon C."/>
            <person name="Castanera R."/>
            <person name="Culley D."/>
            <person name="Daum C."/>
            <person name="Ezra D."/>
            <person name="Gonzalez J."/>
            <person name="Henrissat B."/>
            <person name="Kuo A."/>
            <person name="Liang C."/>
            <person name="Lipzen A."/>
            <person name="Lutzoni F."/>
            <person name="Magnuson J."/>
            <person name="Mondo S."/>
            <person name="Nolan M."/>
            <person name="Ohm R."/>
            <person name="Pangilinan J."/>
            <person name="Park H.-J."/>
            <person name="Ramirez L."/>
            <person name="Alfaro M."/>
            <person name="Sun H."/>
            <person name="Tritt A."/>
            <person name="Yoshinaga Y."/>
            <person name="Zwiers L.-H."/>
            <person name="Turgeon B."/>
            <person name="Goodwin S."/>
            <person name="Spatafora J."/>
            <person name="Crous P."/>
            <person name="Grigoriev I."/>
        </authorList>
    </citation>
    <scope>NUCLEOTIDE SEQUENCE</scope>
    <source>
        <strain evidence="3">CBS 690.94</strain>
    </source>
</reference>
<sequence>MEDYLAYLPAYLHEIHCLGVIKHTLNAYRDGRNVSTADNEHANSHCLEVIRHALMCNPDFTLAVPTWDASGAEKEPYWGGEKHMCRDQEKVHAFTAARNMGFVFVEEGGRRVAKVWAWPLPGDTVGW</sequence>
<comment type="pathway">
    <text evidence="1">Mycotoxin biosynthesis.</text>
</comment>
<dbReference type="Pfam" id="PF11807">
    <property type="entry name" value="UstYa"/>
    <property type="match status" value="1"/>
</dbReference>
<evidence type="ECO:0000313" key="4">
    <source>
        <dbReference type="Proteomes" id="UP000799764"/>
    </source>
</evidence>
<dbReference type="PANTHER" id="PTHR33365:SF4">
    <property type="entry name" value="CYCLOCHLOROTINE BIOSYNTHESIS PROTEIN O"/>
    <property type="match status" value="1"/>
</dbReference>
<dbReference type="Proteomes" id="UP000799764">
    <property type="component" value="Unassembled WGS sequence"/>
</dbReference>
<evidence type="ECO:0000313" key="3">
    <source>
        <dbReference type="EMBL" id="KAF2446072.1"/>
    </source>
</evidence>
<proteinExistence type="inferred from homology"/>
<organism evidence="3 4">
    <name type="scientific">Karstenula rhodostoma CBS 690.94</name>
    <dbReference type="NCBI Taxonomy" id="1392251"/>
    <lineage>
        <taxon>Eukaryota</taxon>
        <taxon>Fungi</taxon>
        <taxon>Dikarya</taxon>
        <taxon>Ascomycota</taxon>
        <taxon>Pezizomycotina</taxon>
        <taxon>Dothideomycetes</taxon>
        <taxon>Pleosporomycetidae</taxon>
        <taxon>Pleosporales</taxon>
        <taxon>Massarineae</taxon>
        <taxon>Didymosphaeriaceae</taxon>
        <taxon>Karstenula</taxon>
    </lineage>
</organism>
<gene>
    <name evidence="3" type="ORF">P171DRAFT_483451</name>
</gene>
<dbReference type="EMBL" id="MU001498">
    <property type="protein sequence ID" value="KAF2446072.1"/>
    <property type="molecule type" value="Genomic_DNA"/>
</dbReference>
<dbReference type="OrthoDB" id="3687641at2759"/>
<dbReference type="GO" id="GO:0043386">
    <property type="term" value="P:mycotoxin biosynthetic process"/>
    <property type="evidence" value="ECO:0007669"/>
    <property type="project" value="InterPro"/>
</dbReference>
<evidence type="ECO:0000256" key="2">
    <source>
        <dbReference type="ARBA" id="ARBA00035112"/>
    </source>
</evidence>
<protein>
    <submittedName>
        <fullName evidence="3">Uncharacterized protein</fullName>
    </submittedName>
</protein>
<comment type="similarity">
    <text evidence="2">Belongs to the ustYa family.</text>
</comment>
<comment type="caution">
    <text evidence="3">The sequence shown here is derived from an EMBL/GenBank/DDBJ whole genome shotgun (WGS) entry which is preliminary data.</text>
</comment>
<name>A0A9P4PL84_9PLEO</name>
<keyword evidence="4" id="KW-1185">Reference proteome</keyword>
<dbReference type="InterPro" id="IPR021765">
    <property type="entry name" value="UstYa-like"/>
</dbReference>
<dbReference type="PANTHER" id="PTHR33365">
    <property type="entry name" value="YALI0B05434P"/>
    <property type="match status" value="1"/>
</dbReference>
<dbReference type="AlphaFoldDB" id="A0A9P4PL84"/>
<evidence type="ECO:0000256" key="1">
    <source>
        <dbReference type="ARBA" id="ARBA00004685"/>
    </source>
</evidence>
<accession>A0A9P4PL84</accession>